<keyword evidence="4 8" id="KW-0732">Signal</keyword>
<feature type="domain" description="Peptidase M4 C-terminal" evidence="10">
    <location>
        <begin position="400"/>
        <end position="555"/>
    </location>
</feature>
<feature type="domain" description="Peptidase M4" evidence="9">
    <location>
        <begin position="237"/>
        <end position="397"/>
    </location>
</feature>
<gene>
    <name evidence="12" type="ORF">ACFFTL_11130</name>
</gene>
<evidence type="ECO:0000256" key="2">
    <source>
        <dbReference type="ARBA" id="ARBA00022670"/>
    </source>
</evidence>
<keyword evidence="5" id="KW-0378">Hydrolase</keyword>
<evidence type="ECO:0000256" key="5">
    <source>
        <dbReference type="ARBA" id="ARBA00022801"/>
    </source>
</evidence>
<dbReference type="PRINTS" id="PR00730">
    <property type="entry name" value="THERMOLYSIN"/>
</dbReference>
<evidence type="ECO:0000256" key="4">
    <source>
        <dbReference type="ARBA" id="ARBA00022729"/>
    </source>
</evidence>
<dbReference type="CDD" id="cd09597">
    <property type="entry name" value="M4_TLP"/>
    <property type="match status" value="1"/>
</dbReference>
<comment type="caution">
    <text evidence="12">The sequence shown here is derived from an EMBL/GenBank/DDBJ whole genome shotgun (WGS) entry which is preliminary data.</text>
</comment>
<name>A0ABV5R4W4_9ACTN</name>
<dbReference type="InterPro" id="IPR027268">
    <property type="entry name" value="Peptidase_M4/M1_CTD_sf"/>
</dbReference>
<dbReference type="Pfam" id="PF07504">
    <property type="entry name" value="FTP"/>
    <property type="match status" value="1"/>
</dbReference>
<dbReference type="InterPro" id="IPR023612">
    <property type="entry name" value="Peptidase_M4"/>
</dbReference>
<dbReference type="PANTHER" id="PTHR33794:SF1">
    <property type="entry name" value="BACILLOLYSIN"/>
    <property type="match status" value="1"/>
</dbReference>
<dbReference type="InterPro" id="IPR013856">
    <property type="entry name" value="Peptidase_M4_domain"/>
</dbReference>
<organism evidence="12 13">
    <name type="scientific">Streptomyces yanii</name>
    <dbReference type="NCBI Taxonomy" id="78510"/>
    <lineage>
        <taxon>Bacteria</taxon>
        <taxon>Bacillati</taxon>
        <taxon>Actinomycetota</taxon>
        <taxon>Actinomycetes</taxon>
        <taxon>Kitasatosporales</taxon>
        <taxon>Streptomycetaceae</taxon>
        <taxon>Streptomyces</taxon>
    </lineage>
</organism>
<dbReference type="InterPro" id="IPR050728">
    <property type="entry name" value="Zinc_Metalloprotease_M4"/>
</dbReference>
<dbReference type="Pfam" id="PF02868">
    <property type="entry name" value="Peptidase_M4_C"/>
    <property type="match status" value="1"/>
</dbReference>
<evidence type="ECO:0000256" key="1">
    <source>
        <dbReference type="ARBA" id="ARBA00009388"/>
    </source>
</evidence>
<evidence type="ECO:0000259" key="11">
    <source>
        <dbReference type="Pfam" id="PF07504"/>
    </source>
</evidence>
<dbReference type="SUPFAM" id="SSF55486">
    <property type="entry name" value="Metalloproteases ('zincins'), catalytic domain"/>
    <property type="match status" value="1"/>
</dbReference>
<feature type="chain" id="PRO_5046672622" evidence="8">
    <location>
        <begin position="34"/>
        <end position="905"/>
    </location>
</feature>
<evidence type="ECO:0000256" key="8">
    <source>
        <dbReference type="SAM" id="SignalP"/>
    </source>
</evidence>
<dbReference type="Pfam" id="PF01447">
    <property type="entry name" value="Peptidase_M4"/>
    <property type="match status" value="1"/>
</dbReference>
<keyword evidence="13" id="KW-1185">Reference proteome</keyword>
<dbReference type="Gene3D" id="1.10.390.10">
    <property type="entry name" value="Neutral Protease Domain 2"/>
    <property type="match status" value="1"/>
</dbReference>
<protein>
    <submittedName>
        <fullName evidence="12">M4 family metallopeptidase</fullName>
    </submittedName>
</protein>
<sequence>MFPTRQRGLRHVLAAAVVVAATGSTLLTSPAWADEEAPPATTVTGDRVPVAPAMTQRLDDTVREGTPAQAARAHLKAHEGTYKVPVTDLQTLSTSKDGKQSSVRFQQKHNGVPVFGAEYAVQTEAADGGQSVTSTTGTLYTDLSVSTTPGVSEAAAEKRMFSLDRNLSRVKGAKTEGHGLIVLPDARGGKLAWHFTVTGGAADGSPVRQEVYVDANIGGIALSYNNIDAADATPAKGTGVRVDGSEAELDINKETGGSYTLVDSTRDMYARTGGQIRTYDAQRKSYTLVAGGPVTEDVPLATSASDRFDDTNTSSGAVDAHLNASKVYEYLKDKLGRDGVDGKGGTIYSVVNVASNGKDYANAFWDGSKMVYGHMNGVPLSVGLDVVGHEMTHGVTEHTAGLVYLNQSGALNEAISDYFGNAMETADKGIAMSDPTSGLIGEYLCNGTKPLEECALRDLNDGRNAQKDYEPITLDIDNGGVHYNSTIVGGALWDIRKNIDANLADRIIYRASQNYLTPLSGYTDMRNAVTLAAKSLKVSAADLDAIGRAFDGHGIEEGWEQKAGTHDGTTIGADVLPAYEVYSGVDEQAAQISGDVYAIGHGDAIAWDQGGAAFGITVGRFSKQNGDSAHELAQRDAYLLDPSLDSDRVVFTRIAADGVGIYQAGDKGQGEIKKLVDTPDADETEPVTENGALAYISTTPDGEQDVMLRKADGTTVNVTPEAGTQASHLAMKNGTIAWAGGDGTYLHLYDIATGTTQKKRIGGFLFNYISDIQLTSDRVFYRVTNGFLIPSTTLGSTPVNDVNQMANLRYPSSLYVAQFSVNDNYLAYSTYSLWGALGSWDGPTKVKVAKTSDVLAGLNNVSRVSCSSGSQLAPSLGDGQRIAWLDTTAAATDVVTRETFAGTCE</sequence>
<keyword evidence="6" id="KW-0862">Zinc</keyword>
<dbReference type="PANTHER" id="PTHR33794">
    <property type="entry name" value="BACILLOLYSIN"/>
    <property type="match status" value="1"/>
</dbReference>
<evidence type="ECO:0000256" key="6">
    <source>
        <dbReference type="ARBA" id="ARBA00022833"/>
    </source>
</evidence>
<evidence type="ECO:0000256" key="3">
    <source>
        <dbReference type="ARBA" id="ARBA00022723"/>
    </source>
</evidence>
<dbReference type="InterPro" id="IPR001570">
    <property type="entry name" value="Peptidase_M4_C_domain"/>
</dbReference>
<keyword evidence="2" id="KW-0645">Protease</keyword>
<feature type="domain" description="FTP" evidence="11">
    <location>
        <begin position="90"/>
        <end position="132"/>
    </location>
</feature>
<dbReference type="InterPro" id="IPR011096">
    <property type="entry name" value="FTP_domain"/>
</dbReference>
<evidence type="ECO:0000259" key="10">
    <source>
        <dbReference type="Pfam" id="PF02868"/>
    </source>
</evidence>
<dbReference type="EMBL" id="JBHMCG010000052">
    <property type="protein sequence ID" value="MFB9572860.1"/>
    <property type="molecule type" value="Genomic_DNA"/>
</dbReference>
<dbReference type="Gene3D" id="3.10.170.10">
    <property type="match status" value="1"/>
</dbReference>
<accession>A0ABV5R4W4</accession>
<proteinExistence type="inferred from homology"/>
<keyword evidence="7" id="KW-0482">Metalloprotease</keyword>
<feature type="signal peptide" evidence="8">
    <location>
        <begin position="1"/>
        <end position="33"/>
    </location>
</feature>
<evidence type="ECO:0000313" key="13">
    <source>
        <dbReference type="Proteomes" id="UP001589710"/>
    </source>
</evidence>
<dbReference type="Proteomes" id="UP001589710">
    <property type="component" value="Unassembled WGS sequence"/>
</dbReference>
<evidence type="ECO:0000313" key="12">
    <source>
        <dbReference type="EMBL" id="MFB9572860.1"/>
    </source>
</evidence>
<reference evidence="12 13" key="1">
    <citation type="submission" date="2024-09" db="EMBL/GenBank/DDBJ databases">
        <authorList>
            <person name="Sun Q."/>
            <person name="Mori K."/>
        </authorList>
    </citation>
    <scope>NUCLEOTIDE SEQUENCE [LARGE SCALE GENOMIC DNA]</scope>
    <source>
        <strain evidence="12 13">JCM 3331</strain>
    </source>
</reference>
<dbReference type="SUPFAM" id="SSF69322">
    <property type="entry name" value="Tricorn protease domain 2"/>
    <property type="match status" value="1"/>
</dbReference>
<dbReference type="Gene3D" id="3.10.450.490">
    <property type="match status" value="1"/>
</dbReference>
<evidence type="ECO:0000256" key="7">
    <source>
        <dbReference type="ARBA" id="ARBA00023049"/>
    </source>
</evidence>
<evidence type="ECO:0000259" key="9">
    <source>
        <dbReference type="Pfam" id="PF01447"/>
    </source>
</evidence>
<keyword evidence="3" id="KW-0479">Metal-binding</keyword>
<comment type="similarity">
    <text evidence="1">Belongs to the peptidase M4 family.</text>
</comment>
<dbReference type="RefSeq" id="WP_345520312.1">
    <property type="nucleotide sequence ID" value="NZ_BAAAXD010000056.1"/>
</dbReference>